<keyword evidence="4" id="KW-0408">Iron</keyword>
<organism evidence="7 8">
    <name type="scientific">Candidatus Wallbacteria bacterium HGW-Wallbacteria-1</name>
    <dbReference type="NCBI Taxonomy" id="2013854"/>
    <lineage>
        <taxon>Bacteria</taxon>
        <taxon>Candidatus Walliibacteriota</taxon>
    </lineage>
</organism>
<dbReference type="Proteomes" id="UP000233256">
    <property type="component" value="Unassembled WGS sequence"/>
</dbReference>
<reference evidence="7 8" key="1">
    <citation type="journal article" date="2017" name="ISME J.">
        <title>Potential for microbial H2 and metal transformations associated with novel bacteria and archaea in deep terrestrial subsurface sediments.</title>
        <authorList>
            <person name="Hernsdorf A.W."/>
            <person name="Amano Y."/>
            <person name="Miyakawa K."/>
            <person name="Ise K."/>
            <person name="Suzuki Y."/>
            <person name="Anantharaman K."/>
            <person name="Probst A."/>
            <person name="Burstein D."/>
            <person name="Thomas B.C."/>
            <person name="Banfield J.F."/>
        </authorList>
    </citation>
    <scope>NUCLEOTIDE SEQUENCE [LARGE SCALE GENOMIC DNA]</scope>
    <source>
        <strain evidence="7">HGW-Wallbacteria-1</strain>
    </source>
</reference>
<dbReference type="Pfam" id="PF04055">
    <property type="entry name" value="Radical_SAM"/>
    <property type="match status" value="1"/>
</dbReference>
<dbReference type="CDD" id="cd01335">
    <property type="entry name" value="Radical_SAM"/>
    <property type="match status" value="1"/>
</dbReference>
<dbReference type="EMBL" id="PGXC01000006">
    <property type="protein sequence ID" value="PKK90308.1"/>
    <property type="molecule type" value="Genomic_DNA"/>
</dbReference>
<keyword evidence="5" id="KW-0411">Iron-sulfur</keyword>
<dbReference type="SFLD" id="SFLDG01067">
    <property type="entry name" value="SPASM/twitch_domain_containing"/>
    <property type="match status" value="1"/>
</dbReference>
<gene>
    <name evidence="7" type="ORF">CVV64_10095</name>
</gene>
<feature type="domain" description="Radical SAM core" evidence="6">
    <location>
        <begin position="96"/>
        <end position="252"/>
    </location>
</feature>
<keyword evidence="3" id="KW-0479">Metal-binding</keyword>
<dbReference type="InterPro" id="IPR058240">
    <property type="entry name" value="rSAM_sf"/>
</dbReference>
<keyword evidence="2" id="KW-0949">S-adenosyl-L-methionine</keyword>
<dbReference type="InterPro" id="IPR023867">
    <property type="entry name" value="Sulphatase_maturase_rSAM"/>
</dbReference>
<evidence type="ECO:0000313" key="7">
    <source>
        <dbReference type="EMBL" id="PKK90308.1"/>
    </source>
</evidence>
<dbReference type="SFLD" id="SFLDG01386">
    <property type="entry name" value="main_SPASM_domain-containing"/>
    <property type="match status" value="1"/>
</dbReference>
<dbReference type="InterPro" id="IPR013785">
    <property type="entry name" value="Aldolase_TIM"/>
</dbReference>
<sequence>MMNDSFPDIEIIFRCDDYFILRRDLRVYLFIPELSLLSELNVSKCISGSDDSVVVKSEFRAILTRIMEEIELDGGHSSVLAAKGNESGRFSAINLNLTDKCNLACVYCYAKGGDYRRIANSMSASTVISALSAARDSIDRTQPFRFEFFGGEPLLNEEAIRDILLWQQGEGRKILPERVINRVSTNLTHLTDSMLELLKRGSFILSVSIDGDRETQNLQRPFRNGEGSFETIMGNIVRIREAWPEAVIVARMTAHNRGNRLLEDLDSLIATGLFDYSSIYPAAVDDNGRGNIVVSSEFQCQYLEMAEQYGELISSRSLSKDHCQRRFEGRYKGCLELNRYICHILEGSCAINHCRAGIGYCTLSPDGTVHPCHRLIGSEEFRVAKGLSGLDEVDSSWRANVLDRDECSVCSARYLCGGGCRQENLIATGDLLGVSARNCSFANLLMISAIAALDSIKLVSNGDICNVTEMLCSSLDDLFVLCGQPKAGNHCDTLRKKVCGMAAEFMI</sequence>
<dbReference type="InterPro" id="IPR023885">
    <property type="entry name" value="4Fe4S-binding_SPASM_dom"/>
</dbReference>
<evidence type="ECO:0000313" key="8">
    <source>
        <dbReference type="Proteomes" id="UP000233256"/>
    </source>
</evidence>
<dbReference type="NCBIfam" id="TIGR04085">
    <property type="entry name" value="rSAM_more_4Fe4S"/>
    <property type="match status" value="1"/>
</dbReference>
<proteinExistence type="predicted"/>
<dbReference type="GO" id="GO:0046872">
    <property type="term" value="F:metal ion binding"/>
    <property type="evidence" value="ECO:0007669"/>
    <property type="project" value="UniProtKB-KW"/>
</dbReference>
<name>A0A2N1PPP1_9BACT</name>
<dbReference type="SUPFAM" id="SSF102114">
    <property type="entry name" value="Radical SAM enzymes"/>
    <property type="match status" value="1"/>
</dbReference>
<comment type="cofactor">
    <cofactor evidence="1">
        <name>[4Fe-4S] cluster</name>
        <dbReference type="ChEBI" id="CHEBI:49883"/>
    </cofactor>
</comment>
<dbReference type="Gene3D" id="3.20.20.70">
    <property type="entry name" value="Aldolase class I"/>
    <property type="match status" value="1"/>
</dbReference>
<evidence type="ECO:0000256" key="5">
    <source>
        <dbReference type="ARBA" id="ARBA00023014"/>
    </source>
</evidence>
<dbReference type="PANTHER" id="PTHR43273:SF8">
    <property type="entry name" value="RADICAL SAM DOMAIN PROTEIN"/>
    <property type="match status" value="1"/>
</dbReference>
<evidence type="ECO:0000256" key="3">
    <source>
        <dbReference type="ARBA" id="ARBA00022723"/>
    </source>
</evidence>
<evidence type="ECO:0000256" key="1">
    <source>
        <dbReference type="ARBA" id="ARBA00001966"/>
    </source>
</evidence>
<comment type="caution">
    <text evidence="7">The sequence shown here is derived from an EMBL/GenBank/DDBJ whole genome shotgun (WGS) entry which is preliminary data.</text>
</comment>
<evidence type="ECO:0000259" key="6">
    <source>
        <dbReference type="Pfam" id="PF04055"/>
    </source>
</evidence>
<dbReference type="InterPro" id="IPR007197">
    <property type="entry name" value="rSAM"/>
</dbReference>
<dbReference type="GO" id="GO:0016491">
    <property type="term" value="F:oxidoreductase activity"/>
    <property type="evidence" value="ECO:0007669"/>
    <property type="project" value="InterPro"/>
</dbReference>
<dbReference type="AlphaFoldDB" id="A0A2N1PPP1"/>
<dbReference type="GO" id="GO:0051536">
    <property type="term" value="F:iron-sulfur cluster binding"/>
    <property type="evidence" value="ECO:0007669"/>
    <property type="project" value="UniProtKB-KW"/>
</dbReference>
<evidence type="ECO:0000256" key="2">
    <source>
        <dbReference type="ARBA" id="ARBA00022691"/>
    </source>
</evidence>
<accession>A0A2N1PPP1</accession>
<protein>
    <recommendedName>
        <fullName evidence="6">Radical SAM core domain-containing protein</fullName>
    </recommendedName>
</protein>
<dbReference type="SFLD" id="SFLDG01384">
    <property type="entry name" value="thioether_bond_formation_requi"/>
    <property type="match status" value="1"/>
</dbReference>
<dbReference type="SFLD" id="SFLDS00029">
    <property type="entry name" value="Radical_SAM"/>
    <property type="match status" value="1"/>
</dbReference>
<dbReference type="PANTHER" id="PTHR43273">
    <property type="entry name" value="ANAEROBIC SULFATASE-MATURATING ENZYME HOMOLOG ASLB-RELATED"/>
    <property type="match status" value="1"/>
</dbReference>
<evidence type="ECO:0000256" key="4">
    <source>
        <dbReference type="ARBA" id="ARBA00023004"/>
    </source>
</evidence>